<dbReference type="HOGENOM" id="CLU_911660_0_0_6"/>
<evidence type="ECO:0000313" key="2">
    <source>
        <dbReference type="EMBL" id="AGS40496.1"/>
    </source>
</evidence>
<feature type="chain" id="PRO_5004532634" description="Curli production assembly/transport component CsgG" evidence="1">
    <location>
        <begin position="27"/>
        <end position="298"/>
    </location>
</feature>
<proteinExistence type="predicted"/>
<evidence type="ECO:0000256" key="1">
    <source>
        <dbReference type="SAM" id="SignalP"/>
    </source>
</evidence>
<dbReference type="KEGG" id="cza:CYCME_2183"/>
<gene>
    <name evidence="2" type="ORF">CYCME_2183</name>
</gene>
<reference evidence="2 3" key="1">
    <citation type="submission" date="2013-05" db="EMBL/GenBank/DDBJ databases">
        <title>Between feast and famine: a lifestyle of most important marine PAH-degrading bacterium Cycloclasticus sp. 7ME.</title>
        <authorList>
            <person name="Yakimov M.M."/>
            <person name="Messina E."/>
            <person name="Genovese M."/>
            <person name="Denaro R."/>
            <person name="Crisafi F."/>
            <person name="Russo D."/>
            <person name="Cappello S."/>
            <person name="Santisi S."/>
            <person name="Smedile F."/>
            <person name="Golyshina O.V."/>
            <person name="Tran H."/>
            <person name="Pieper D.H."/>
            <person name="Golyshin P.N."/>
            <person name="Giuliano L."/>
        </authorList>
    </citation>
    <scope>NUCLEOTIDE SEQUENCE [LARGE SCALE GENOMIC DNA]</scope>
    <source>
        <strain evidence="2 3">78-ME</strain>
    </source>
</reference>
<dbReference type="EMBL" id="CP005996">
    <property type="protein sequence ID" value="AGS40496.1"/>
    <property type="molecule type" value="Genomic_DNA"/>
</dbReference>
<dbReference type="AlphaFoldDB" id="S5T9T2"/>
<dbReference type="RefSeq" id="WP_020933015.1">
    <property type="nucleotide sequence ID" value="NC_021917.1"/>
</dbReference>
<evidence type="ECO:0008006" key="4">
    <source>
        <dbReference type="Google" id="ProtNLM"/>
    </source>
</evidence>
<organism evidence="2 3">
    <name type="scientific">Cycloclasticus zancles 78-ME</name>
    <dbReference type="NCBI Taxonomy" id="1198232"/>
    <lineage>
        <taxon>Bacteria</taxon>
        <taxon>Pseudomonadati</taxon>
        <taxon>Pseudomonadota</taxon>
        <taxon>Gammaproteobacteria</taxon>
        <taxon>Thiotrichales</taxon>
        <taxon>Piscirickettsiaceae</taxon>
        <taxon>Cycloclasticus</taxon>
    </lineage>
</organism>
<dbReference type="Gene3D" id="3.40.50.10610">
    <property type="entry name" value="ABC-type transport auxiliary lipoprotein component"/>
    <property type="match status" value="1"/>
</dbReference>
<keyword evidence="1" id="KW-0732">Signal</keyword>
<dbReference type="PATRIC" id="fig|1198232.3.peg.2154"/>
<sequence length="298" mass="32949">MIKKACSSSVVCLALVAVLFTQNLWAAEQPAVAIKEPKVGEKVSKYSRKHLNLELLWAELESSFRNTRKFRVVSRNKEVIADIREEQQFAESDLAKGDAAATGVMSNAHYLILPKVQNFKFYRSHKALPNFDDKYKRQDSGLIHLTAQMVDTASGQVVSTFDLKSSFATKSAIVNGKGGVPNNTNFTKMAKEVSANLADQFVDAVYPMKVVKRTRKNQIIINRGKDGGLKKGQKYKVFFAGEELFDPDTGESLGSGEELVGTIEIVRINPKASYGKILSEEDPEYGPIGVGDIVRKPQ</sequence>
<keyword evidence="3" id="KW-1185">Reference proteome</keyword>
<accession>S5T9T2</accession>
<evidence type="ECO:0000313" key="3">
    <source>
        <dbReference type="Proteomes" id="UP000015380"/>
    </source>
</evidence>
<protein>
    <recommendedName>
        <fullName evidence="4">Curli production assembly/transport component CsgG</fullName>
    </recommendedName>
</protein>
<feature type="signal peptide" evidence="1">
    <location>
        <begin position="1"/>
        <end position="26"/>
    </location>
</feature>
<name>S5T9T2_9GAMM</name>
<dbReference type="eggNOG" id="COG1462">
    <property type="taxonomic scope" value="Bacteria"/>
</dbReference>
<reference evidence="3" key="2">
    <citation type="journal article" date="2016" name="Environ. Microbiol. Rep.">
        <title>Analysis of defence systems and a conjugative IncP-1 plasmid in the marine polyaromatic hydrocarbons-degrading bacterium Cycloclasticus sp. 78-ME.</title>
        <authorList>
            <person name="Yakimov M.M."/>
            <person name="Crisafi F."/>
            <person name="Messina E."/>
            <person name="Smedile F."/>
            <person name="Lopatina A."/>
            <person name="Denaro R."/>
            <person name="Pieper D.H."/>
            <person name="Golyshin P.N."/>
            <person name="Giuliano L."/>
        </authorList>
    </citation>
    <scope>NUCLEOTIDE SEQUENCE [LARGE SCALE GENOMIC DNA]</scope>
    <source>
        <strain evidence="3">78-ME</strain>
    </source>
</reference>
<dbReference type="Proteomes" id="UP000015380">
    <property type="component" value="Chromosome"/>
</dbReference>